<accession>A5CM94</accession>
<name>A5CM94_CLAM3</name>
<dbReference type="InterPro" id="IPR036046">
    <property type="entry name" value="Acylphosphatase-like_dom_sf"/>
</dbReference>
<dbReference type="GO" id="GO:0009882">
    <property type="term" value="F:blue light photoreceptor activity"/>
    <property type="evidence" value="ECO:0007669"/>
    <property type="project" value="InterPro"/>
</dbReference>
<dbReference type="KEGG" id="cmi:CMM_0159"/>
<protein>
    <recommendedName>
        <fullName evidence="1">BLUF domain-containing protein</fullName>
    </recommendedName>
</protein>
<proteinExistence type="predicted"/>
<dbReference type="HOGENOM" id="CLU_097099_2_0_11"/>
<evidence type="ECO:0000259" key="1">
    <source>
        <dbReference type="PROSITE" id="PS50925"/>
    </source>
</evidence>
<dbReference type="SUPFAM" id="SSF54975">
    <property type="entry name" value="Acylphosphatase/BLUF domain-like"/>
    <property type="match status" value="1"/>
</dbReference>
<keyword evidence="3" id="KW-1185">Reference proteome</keyword>
<sequence length="148" mass="16637">MGSQHQGGTMRTTVYTSTATRQMSDDDLAELLGQCIHNNEQTGLTGLLLHRDGKFMQVLEGPHDAVESVFATIEADARHTDVRLLLDEEIPARQFPAWSMGFRTVDDATLRQLRGYDDFLDRPASAAARPDAPSRARWLLEWFRTHPA</sequence>
<dbReference type="SMART" id="SM01034">
    <property type="entry name" value="BLUF"/>
    <property type="match status" value="1"/>
</dbReference>
<gene>
    <name evidence="2" type="ordered locus">CMM_0159</name>
</gene>
<organism evidence="2 3">
    <name type="scientific">Clavibacter michiganensis subsp. michiganensis (strain NCPPB 382)</name>
    <dbReference type="NCBI Taxonomy" id="443906"/>
    <lineage>
        <taxon>Bacteria</taxon>
        <taxon>Bacillati</taxon>
        <taxon>Actinomycetota</taxon>
        <taxon>Actinomycetes</taxon>
        <taxon>Micrococcales</taxon>
        <taxon>Microbacteriaceae</taxon>
        <taxon>Clavibacter</taxon>
    </lineage>
</organism>
<evidence type="ECO:0000313" key="2">
    <source>
        <dbReference type="EMBL" id="CAN00179.1"/>
    </source>
</evidence>
<reference evidence="2 3" key="1">
    <citation type="journal article" date="2008" name="J. Bacteriol.">
        <title>The genome sequence of the tomato-pathogenic actinomycete Clavibacter michiganensis subsp. michiganensis NCPPB382 reveals a large island involved in pathogenicity.</title>
        <authorList>
            <person name="Gartemann K.H."/>
            <person name="Abt B."/>
            <person name="Bekel T."/>
            <person name="Burger A."/>
            <person name="Engemann J."/>
            <person name="Flugel M."/>
            <person name="Gaigalat L."/>
            <person name="Goesmann A."/>
            <person name="Grafen I."/>
            <person name="Kalinowski J."/>
            <person name="Kaup O."/>
            <person name="Kirchner O."/>
            <person name="Krause L."/>
            <person name="Linke B."/>
            <person name="McHardy A."/>
            <person name="Meyer F."/>
            <person name="Pohle S."/>
            <person name="Ruckert C."/>
            <person name="Schneiker S."/>
            <person name="Zellermann E.M."/>
            <person name="Puhler A."/>
            <person name="Eichenlaub R."/>
            <person name="Kaiser O."/>
            <person name="Bartels D."/>
        </authorList>
    </citation>
    <scope>NUCLEOTIDE SEQUENCE [LARGE SCALE GENOMIC DNA]</scope>
    <source>
        <strain evidence="2 3">NCPPB 382</strain>
    </source>
</reference>
<dbReference type="GO" id="GO:0071949">
    <property type="term" value="F:FAD binding"/>
    <property type="evidence" value="ECO:0007669"/>
    <property type="project" value="InterPro"/>
</dbReference>
<dbReference type="AlphaFoldDB" id="A5CM94"/>
<dbReference type="Proteomes" id="UP000001564">
    <property type="component" value="Chromosome"/>
</dbReference>
<dbReference type="EMBL" id="AM711867">
    <property type="protein sequence ID" value="CAN00179.1"/>
    <property type="molecule type" value="Genomic_DNA"/>
</dbReference>
<feature type="domain" description="BLUF" evidence="1">
    <location>
        <begin position="10"/>
        <end position="101"/>
    </location>
</feature>
<dbReference type="eggNOG" id="COG3431">
    <property type="taxonomic scope" value="Bacteria"/>
</dbReference>
<dbReference type="PROSITE" id="PS50925">
    <property type="entry name" value="BLUF"/>
    <property type="match status" value="1"/>
</dbReference>
<evidence type="ECO:0000313" key="3">
    <source>
        <dbReference type="Proteomes" id="UP000001564"/>
    </source>
</evidence>
<dbReference type="InterPro" id="IPR007024">
    <property type="entry name" value="BLUF_domain"/>
</dbReference>
<dbReference type="Gene3D" id="3.30.70.100">
    <property type="match status" value="1"/>
</dbReference>
<dbReference type="Pfam" id="PF04940">
    <property type="entry name" value="BLUF"/>
    <property type="match status" value="1"/>
</dbReference>